<evidence type="ECO:0000313" key="5">
    <source>
        <dbReference type="EMBL" id="SUJ12325.1"/>
    </source>
</evidence>
<dbReference type="SUPFAM" id="SSF111369">
    <property type="entry name" value="HlyD-like secretion proteins"/>
    <property type="match status" value="2"/>
</dbReference>
<dbReference type="Gene3D" id="1.10.287.470">
    <property type="entry name" value="Helix hairpin bin"/>
    <property type="match status" value="3"/>
</dbReference>
<dbReference type="InterPro" id="IPR059052">
    <property type="entry name" value="HH_YbhG-like"/>
</dbReference>
<dbReference type="Pfam" id="PF25881">
    <property type="entry name" value="HH_YBHG"/>
    <property type="match status" value="1"/>
</dbReference>
<dbReference type="PROSITE" id="PS51257">
    <property type="entry name" value="PROKAR_LIPOPROTEIN"/>
    <property type="match status" value="1"/>
</dbReference>
<evidence type="ECO:0000259" key="4">
    <source>
        <dbReference type="Pfam" id="PF25881"/>
    </source>
</evidence>
<keyword evidence="2 3" id="KW-0175">Coiled coil</keyword>
<sequence>MNKISLILTATLLLLQACGDSGESRAMGTLERDRIQLSAPVAEQIADIHVAEGDKVEVGQLLLQLDSRSAAARVAQRRAELAEAGARLDELQQGARVEERRAARAAIEAATAAATEARLRYQRTRELFAAKVVGQAELDAAIAERDHTKALVEQANEQWLQLENGTRSEQLAQAEARVAAAAAALKAEEKALDDLRLRAPLASEVDILPWKRGDRVAQGTQLVALLALDKPYARVYLPQTAISKLSRGDKLEVWVDGVEQPLKGTVRNIRSQPAFTPFYALNERDRARLMYLTDIDVEGAESLPSGLALEVRLP</sequence>
<feature type="domain" description="YbhG-like alpha-helical hairpin" evidence="4">
    <location>
        <begin position="66"/>
        <end position="194"/>
    </location>
</feature>
<gene>
    <name evidence="5" type="ORF">NCTC10738_04380</name>
</gene>
<comment type="subcellular location">
    <subcellularLocation>
        <location evidence="1">Cell envelope</location>
    </subcellularLocation>
</comment>
<dbReference type="PANTHER" id="PTHR32347:SF29">
    <property type="entry name" value="UPF0194 MEMBRANE PROTEIN YBHG"/>
    <property type="match status" value="1"/>
</dbReference>
<dbReference type="AlphaFoldDB" id="A0A380C5U0"/>
<evidence type="ECO:0000256" key="1">
    <source>
        <dbReference type="ARBA" id="ARBA00004196"/>
    </source>
</evidence>
<dbReference type="Gene3D" id="2.40.50.100">
    <property type="match status" value="2"/>
</dbReference>
<evidence type="ECO:0000313" key="6">
    <source>
        <dbReference type="Proteomes" id="UP000254069"/>
    </source>
</evidence>
<dbReference type="InterPro" id="IPR050465">
    <property type="entry name" value="UPF0194_transport"/>
</dbReference>
<reference evidence="5 6" key="1">
    <citation type="submission" date="2018-06" db="EMBL/GenBank/DDBJ databases">
        <authorList>
            <consortium name="Pathogen Informatics"/>
            <person name="Doyle S."/>
        </authorList>
    </citation>
    <scope>NUCLEOTIDE SEQUENCE [LARGE SCALE GENOMIC DNA]</scope>
    <source>
        <strain evidence="5 6">NCTC10738</strain>
    </source>
</reference>
<protein>
    <submittedName>
        <fullName evidence="5">Putative efflux pump membrane fusion protein</fullName>
    </submittedName>
</protein>
<proteinExistence type="predicted"/>
<dbReference type="PANTHER" id="PTHR32347">
    <property type="entry name" value="EFFLUX SYSTEM COMPONENT YKNX-RELATED"/>
    <property type="match status" value="1"/>
</dbReference>
<dbReference type="GO" id="GO:0030313">
    <property type="term" value="C:cell envelope"/>
    <property type="evidence" value="ECO:0007669"/>
    <property type="project" value="UniProtKB-SubCell"/>
</dbReference>
<name>A0A380C5U0_9GAMM</name>
<dbReference type="RefSeq" id="WP_109247628.1">
    <property type="nucleotide sequence ID" value="NZ_AP024609.1"/>
</dbReference>
<organism evidence="5 6">
    <name type="scientific">Shewanella algae</name>
    <dbReference type="NCBI Taxonomy" id="38313"/>
    <lineage>
        <taxon>Bacteria</taxon>
        <taxon>Pseudomonadati</taxon>
        <taxon>Pseudomonadota</taxon>
        <taxon>Gammaproteobacteria</taxon>
        <taxon>Alteromonadales</taxon>
        <taxon>Shewanellaceae</taxon>
        <taxon>Shewanella</taxon>
    </lineage>
</organism>
<accession>A0A380C5U0</accession>
<dbReference type="Gene3D" id="2.40.30.170">
    <property type="match status" value="1"/>
</dbReference>
<evidence type="ECO:0000256" key="3">
    <source>
        <dbReference type="SAM" id="Coils"/>
    </source>
</evidence>
<keyword evidence="6" id="KW-1185">Reference proteome</keyword>
<feature type="coiled-coil region" evidence="3">
    <location>
        <begin position="138"/>
        <end position="198"/>
    </location>
</feature>
<dbReference type="Proteomes" id="UP000254069">
    <property type="component" value="Unassembled WGS sequence"/>
</dbReference>
<dbReference type="EMBL" id="UGYO01000002">
    <property type="protein sequence ID" value="SUJ12325.1"/>
    <property type="molecule type" value="Genomic_DNA"/>
</dbReference>
<evidence type="ECO:0000256" key="2">
    <source>
        <dbReference type="ARBA" id="ARBA00023054"/>
    </source>
</evidence>